<dbReference type="InterPro" id="IPR025714">
    <property type="entry name" value="Methyltranfer_dom"/>
</dbReference>
<feature type="signal peptide" evidence="1">
    <location>
        <begin position="1"/>
        <end position="20"/>
    </location>
</feature>
<dbReference type="PANTHER" id="PTHR32026">
    <property type="entry name" value="METHYLTRANSFERASE-LIKE PROTEIN 24"/>
    <property type="match status" value="1"/>
</dbReference>
<evidence type="ECO:0000259" key="2">
    <source>
        <dbReference type="Pfam" id="PF13383"/>
    </source>
</evidence>
<reference evidence="3 4" key="1">
    <citation type="submission" date="2020-08" db="EMBL/GenBank/DDBJ databases">
        <authorList>
            <person name="Hejnol A."/>
        </authorList>
    </citation>
    <scope>NUCLEOTIDE SEQUENCE [LARGE SCALE GENOMIC DNA]</scope>
</reference>
<dbReference type="Proteomes" id="UP000549394">
    <property type="component" value="Unassembled WGS sequence"/>
</dbReference>
<dbReference type="EMBL" id="CAJFCJ010000004">
    <property type="protein sequence ID" value="CAD5113911.1"/>
    <property type="molecule type" value="Genomic_DNA"/>
</dbReference>
<feature type="chain" id="PRO_5029915880" evidence="1">
    <location>
        <begin position="21"/>
        <end position="477"/>
    </location>
</feature>
<proteinExistence type="predicted"/>
<comment type="caution">
    <text evidence="3">The sequence shown here is derived from an EMBL/GenBank/DDBJ whole genome shotgun (WGS) entry which is preliminary data.</text>
</comment>
<protein>
    <submittedName>
        <fullName evidence="3">DgyrCDS3070</fullName>
    </submittedName>
</protein>
<accession>A0A7I8VF48</accession>
<keyword evidence="4" id="KW-1185">Reference proteome</keyword>
<organism evidence="3 4">
    <name type="scientific">Dimorphilus gyrociliatus</name>
    <dbReference type="NCBI Taxonomy" id="2664684"/>
    <lineage>
        <taxon>Eukaryota</taxon>
        <taxon>Metazoa</taxon>
        <taxon>Spiralia</taxon>
        <taxon>Lophotrochozoa</taxon>
        <taxon>Annelida</taxon>
        <taxon>Polychaeta</taxon>
        <taxon>Polychaeta incertae sedis</taxon>
        <taxon>Dinophilidae</taxon>
        <taxon>Dimorphilus</taxon>
    </lineage>
</organism>
<dbReference type="AlphaFoldDB" id="A0A7I8VF48"/>
<dbReference type="Pfam" id="PF13383">
    <property type="entry name" value="Methyltransf_22"/>
    <property type="match status" value="1"/>
</dbReference>
<evidence type="ECO:0000313" key="3">
    <source>
        <dbReference type="EMBL" id="CAD5113911.1"/>
    </source>
</evidence>
<keyword evidence="1" id="KW-0732">Signal</keyword>
<sequence>MRYILLIIIITILNINYTNGVQSIHRGNSRLGCKHSFQIEKNLTVCLDYVYNEKRQIYVVSSSKHLSPEWDERLIKAKRVRAIIFDKKKSDSNKDIIMTDVPLTGTEGKRPILHKPYIANINSYSLATAFQQLETDILDIVYLSESKYLENIIKTAIATDAIRHIKYLILKIPKLKLSLYNQFLVDHEMMTIASKAFSTPYNIYIFVQKELHLHKPVIQMDYARRIRHDENSQVEFFNYEAEQLMYEVYLHKYLDNELLMERFYKWILSPTINCPVFKRFGKPYDGGWDVCLHYNLISEENCKVYSFGINNDFSFDDAISKEKGCKVRSFDPSMRNVKEKRSELVSFYEIGLSGSDFVNEQQWTMRSWRSVLRTFNDEDKVIDYLKFDIESSEWLLFETALVDGSFSKVKQISFELHGIGSPYRPIVERWKLLKRLESEGFLRWKTHINEWTMKPNQYTSTRVNCIEVYYINLKFII</sequence>
<name>A0A7I8VF48_9ANNE</name>
<evidence type="ECO:0000256" key="1">
    <source>
        <dbReference type="SAM" id="SignalP"/>
    </source>
</evidence>
<dbReference type="InterPro" id="IPR026913">
    <property type="entry name" value="METTL24"/>
</dbReference>
<dbReference type="OrthoDB" id="10006218at2759"/>
<evidence type="ECO:0000313" key="4">
    <source>
        <dbReference type="Proteomes" id="UP000549394"/>
    </source>
</evidence>
<feature type="domain" description="Methyltransferase" evidence="2">
    <location>
        <begin position="260"/>
        <end position="451"/>
    </location>
</feature>
<dbReference type="PANTHER" id="PTHR32026:SF10">
    <property type="entry name" value="METHYLTRANSFERASE-LIKE PROTEIN 24-RELATED"/>
    <property type="match status" value="1"/>
</dbReference>
<gene>
    <name evidence="3" type="ORF">DGYR_LOCUS2825</name>
</gene>